<evidence type="ECO:0000256" key="1">
    <source>
        <dbReference type="SAM" id="MobiDB-lite"/>
    </source>
</evidence>
<gene>
    <name evidence="2" type="ORF">Klosneuvirus_1_145</name>
</gene>
<feature type="region of interest" description="Disordered" evidence="1">
    <location>
        <begin position="1"/>
        <end position="20"/>
    </location>
</feature>
<protein>
    <submittedName>
        <fullName evidence="2">Uncharacterized protein</fullName>
    </submittedName>
</protein>
<dbReference type="EMBL" id="KY684108">
    <property type="protein sequence ID" value="ARF11288.1"/>
    <property type="molecule type" value="Genomic_DNA"/>
</dbReference>
<organism evidence="2">
    <name type="scientific">Klosneuvirus KNV1</name>
    <dbReference type="NCBI Taxonomy" id="1977640"/>
    <lineage>
        <taxon>Viruses</taxon>
        <taxon>Varidnaviria</taxon>
        <taxon>Bamfordvirae</taxon>
        <taxon>Nucleocytoviricota</taxon>
        <taxon>Megaviricetes</taxon>
        <taxon>Imitervirales</taxon>
        <taxon>Mimiviridae</taxon>
        <taxon>Klosneuvirinae</taxon>
        <taxon>Klosneuvirus</taxon>
    </lineage>
</organism>
<proteinExistence type="predicted"/>
<sequence length="95" mass="11038">MADSEEGCSGSYSEEKSFDEEEYKQQYIKAFEKDGYTIENISVCRDTDEVEIETTDGWNWNFGIITGVGGRTHHNDDIPERYKDFDDYNPFCVIL</sequence>
<name>A0A1V0SI31_9VIRU</name>
<reference evidence="2" key="1">
    <citation type="journal article" date="2017" name="Science">
        <title>Giant viruses with an expanded complement of translation system components.</title>
        <authorList>
            <person name="Schulz F."/>
            <person name="Yutin N."/>
            <person name="Ivanova N.N."/>
            <person name="Ortega D.R."/>
            <person name="Lee T.K."/>
            <person name="Vierheilig J."/>
            <person name="Daims H."/>
            <person name="Horn M."/>
            <person name="Wagner M."/>
            <person name="Jensen G.J."/>
            <person name="Kyrpides N.C."/>
            <person name="Koonin E.V."/>
            <person name="Woyke T."/>
        </authorList>
    </citation>
    <scope>NUCLEOTIDE SEQUENCE</scope>
    <source>
        <strain evidence="2">KNV1</strain>
    </source>
</reference>
<evidence type="ECO:0000313" key="2">
    <source>
        <dbReference type="EMBL" id="ARF11288.1"/>
    </source>
</evidence>
<accession>A0A1V0SI31</accession>